<dbReference type="InterPro" id="IPR036513">
    <property type="entry name" value="STAS_dom_sf"/>
</dbReference>
<name>A0A9X2CRP2_9BACI</name>
<accession>A0A9X2CRP2</accession>
<dbReference type="SUPFAM" id="SSF52091">
    <property type="entry name" value="SpoIIaa-like"/>
    <property type="match status" value="1"/>
</dbReference>
<keyword evidence="5" id="KW-1185">Reference proteome</keyword>
<dbReference type="Pfam" id="PF01740">
    <property type="entry name" value="STAS"/>
    <property type="match status" value="1"/>
</dbReference>
<organism evidence="4 5">
    <name type="scientific">Halalkalibacter alkaliphilus</name>
    <dbReference type="NCBI Taxonomy" id="2917993"/>
    <lineage>
        <taxon>Bacteria</taxon>
        <taxon>Bacillati</taxon>
        <taxon>Bacillota</taxon>
        <taxon>Bacilli</taxon>
        <taxon>Bacillales</taxon>
        <taxon>Bacillaceae</taxon>
        <taxon>Halalkalibacter</taxon>
    </lineage>
</organism>
<evidence type="ECO:0000313" key="5">
    <source>
        <dbReference type="Proteomes" id="UP001139150"/>
    </source>
</evidence>
<dbReference type="NCBIfam" id="TIGR00377">
    <property type="entry name" value="ant_ant_sig"/>
    <property type="match status" value="1"/>
</dbReference>
<gene>
    <name evidence="4" type="ORF">MF646_06215</name>
</gene>
<dbReference type="PANTHER" id="PTHR33495:SF2">
    <property type="entry name" value="ANTI-SIGMA FACTOR ANTAGONIST TM_1081-RELATED"/>
    <property type="match status" value="1"/>
</dbReference>
<dbReference type="PROSITE" id="PS50801">
    <property type="entry name" value="STAS"/>
    <property type="match status" value="1"/>
</dbReference>
<dbReference type="Proteomes" id="UP001139150">
    <property type="component" value="Unassembled WGS sequence"/>
</dbReference>
<dbReference type="CDD" id="cd07043">
    <property type="entry name" value="STAS_anti-anti-sigma_factors"/>
    <property type="match status" value="1"/>
</dbReference>
<evidence type="ECO:0000256" key="1">
    <source>
        <dbReference type="ARBA" id="ARBA00009013"/>
    </source>
</evidence>
<dbReference type="PANTHER" id="PTHR33495">
    <property type="entry name" value="ANTI-SIGMA FACTOR ANTAGONIST TM_1081-RELATED-RELATED"/>
    <property type="match status" value="1"/>
</dbReference>
<dbReference type="RefSeq" id="WP_250095629.1">
    <property type="nucleotide sequence ID" value="NZ_JAKRYL010000005.1"/>
</dbReference>
<dbReference type="AlphaFoldDB" id="A0A9X2CRP2"/>
<evidence type="ECO:0000259" key="3">
    <source>
        <dbReference type="PROSITE" id="PS50801"/>
    </source>
</evidence>
<dbReference type="EMBL" id="JAKRYL010000005">
    <property type="protein sequence ID" value="MCL7746714.1"/>
    <property type="molecule type" value="Genomic_DNA"/>
</dbReference>
<sequence>MDLQVKKEKNEDTITLKISGVLDISTNNIIDPYLEEITDEINLLIFDFSGLEFIDSTGIGSIINAIHLSQEKQFKLQFEGVNELTHQVFEMVGLYQILEAIQEEVV</sequence>
<protein>
    <recommendedName>
        <fullName evidence="2">Anti-sigma factor antagonist</fullName>
    </recommendedName>
</protein>
<comment type="caution">
    <text evidence="4">The sequence shown here is derived from an EMBL/GenBank/DDBJ whole genome shotgun (WGS) entry which is preliminary data.</text>
</comment>
<proteinExistence type="inferred from homology"/>
<comment type="similarity">
    <text evidence="1 2">Belongs to the anti-sigma-factor antagonist family.</text>
</comment>
<dbReference type="GO" id="GO:0043856">
    <property type="term" value="F:anti-sigma factor antagonist activity"/>
    <property type="evidence" value="ECO:0007669"/>
    <property type="project" value="InterPro"/>
</dbReference>
<dbReference type="Gene3D" id="3.30.750.24">
    <property type="entry name" value="STAS domain"/>
    <property type="match status" value="1"/>
</dbReference>
<evidence type="ECO:0000313" key="4">
    <source>
        <dbReference type="EMBL" id="MCL7746714.1"/>
    </source>
</evidence>
<evidence type="ECO:0000256" key="2">
    <source>
        <dbReference type="RuleBase" id="RU003749"/>
    </source>
</evidence>
<dbReference type="InterPro" id="IPR002645">
    <property type="entry name" value="STAS_dom"/>
</dbReference>
<feature type="domain" description="STAS" evidence="3">
    <location>
        <begin position="3"/>
        <end position="106"/>
    </location>
</feature>
<dbReference type="InterPro" id="IPR003658">
    <property type="entry name" value="Anti-sigma_ant"/>
</dbReference>
<reference evidence="4" key="1">
    <citation type="submission" date="2022-02" db="EMBL/GenBank/DDBJ databases">
        <title>Halalkalibacter sp. nov. isolated from Lonar Lake, India.</title>
        <authorList>
            <person name="Joshi A."/>
            <person name="Thite S."/>
            <person name="Lodha T."/>
        </authorList>
    </citation>
    <scope>NUCLEOTIDE SEQUENCE</scope>
    <source>
        <strain evidence="4">MEB205</strain>
    </source>
</reference>